<feature type="compositionally biased region" description="Gly residues" evidence="1">
    <location>
        <begin position="610"/>
        <end position="629"/>
    </location>
</feature>
<evidence type="ECO:0000313" key="3">
    <source>
        <dbReference type="EMBL" id="OTA31331.1"/>
    </source>
</evidence>
<dbReference type="Pfam" id="PF12937">
    <property type="entry name" value="F-box-like"/>
    <property type="match status" value="1"/>
</dbReference>
<name>A0A1Z5T658_HORWE</name>
<dbReference type="STRING" id="1157616.A0A1Z5T658"/>
<dbReference type="InterPro" id="IPR001810">
    <property type="entry name" value="F-box_dom"/>
</dbReference>
<sequence length="663" mass="72106">MGLLKHFRSRSRLNNQQPQSPSRSPYASPIHSYRGRDQTQRLPDNVLESIFEYTCPHTLDHTYEPSERSQIGDGCMLCDLRDLASCAQVCRKWYAIAQRQLYTSIRIDAVHYCWLEEELAERRKKAAGKHFRSKSNVVEPGEVPNIRLSLLCRTVRENERLADQVLLLKVPYMTRETAKGELARTVSALPNLHYVDLPDGFFTGDPSCLALRHELQARCPEIRKMSYRPGSEEALELLAQRHWQSIEQLELSGLHIEPATLRIVLASLPTLHELTLSDLPWLDDTIFQPFPGQLPDFPPLQVLKLENTPNVTAHGLTDHLELPQNREVLSSLSLTNTGVTVQDLHLVLWSASQLIHLAINETVSKSLTLTGSQMPPLTSICLKTLNFEITSSEDIIGLQKPAESYYAYLANSLHSNALPALKTLYSRKRPQHPQLQIQQPLLPQPLHGLNPPRTQPIPSPAPRTRPAMNVPSTASGIAVPGPGPSPGLGTFNQTLEVFSKGLDELEWVFTSITPAAPFPGGGSSFSSSHRRGSSTGGRPLSAISASRGLGPQWAQGGFGGEARKSVMVGNGFGGFLAVPQEEVPRPLTSDGSGGSGGGGGRTRWGSFGSSHGGSPSGGFGVGGGEGGGSRLSSFLKPPPSLGSSPMAGGGGHERRGSRHDLWR</sequence>
<feature type="region of interest" description="Disordered" evidence="1">
    <location>
        <begin position="518"/>
        <end position="548"/>
    </location>
</feature>
<dbReference type="InterPro" id="IPR032675">
    <property type="entry name" value="LRR_dom_sf"/>
</dbReference>
<feature type="compositionally biased region" description="Basic and acidic residues" evidence="1">
    <location>
        <begin position="651"/>
        <end position="663"/>
    </location>
</feature>
<dbReference type="AlphaFoldDB" id="A0A1Z5T658"/>
<dbReference type="SUPFAM" id="SSF52047">
    <property type="entry name" value="RNI-like"/>
    <property type="match status" value="1"/>
</dbReference>
<dbReference type="SUPFAM" id="SSF81383">
    <property type="entry name" value="F-box domain"/>
    <property type="match status" value="1"/>
</dbReference>
<feature type="compositionally biased region" description="Basic residues" evidence="1">
    <location>
        <begin position="1"/>
        <end position="11"/>
    </location>
</feature>
<organism evidence="3 4">
    <name type="scientific">Hortaea werneckii EXF-2000</name>
    <dbReference type="NCBI Taxonomy" id="1157616"/>
    <lineage>
        <taxon>Eukaryota</taxon>
        <taxon>Fungi</taxon>
        <taxon>Dikarya</taxon>
        <taxon>Ascomycota</taxon>
        <taxon>Pezizomycotina</taxon>
        <taxon>Dothideomycetes</taxon>
        <taxon>Dothideomycetidae</taxon>
        <taxon>Mycosphaerellales</taxon>
        <taxon>Teratosphaeriaceae</taxon>
        <taxon>Hortaea</taxon>
    </lineage>
</organism>
<dbReference type="Proteomes" id="UP000194280">
    <property type="component" value="Unassembled WGS sequence"/>
</dbReference>
<dbReference type="OrthoDB" id="5405297at2759"/>
<gene>
    <name evidence="3" type="ORF">BTJ68_08342</name>
</gene>
<dbReference type="VEuPathDB" id="FungiDB:BTJ68_08342"/>
<feature type="region of interest" description="Disordered" evidence="1">
    <location>
        <begin position="1"/>
        <end position="38"/>
    </location>
</feature>
<dbReference type="InParanoid" id="A0A1Z5T658"/>
<feature type="compositionally biased region" description="Polar residues" evidence="1">
    <location>
        <begin position="12"/>
        <end position="25"/>
    </location>
</feature>
<dbReference type="EMBL" id="MUNK01000116">
    <property type="protein sequence ID" value="OTA31331.1"/>
    <property type="molecule type" value="Genomic_DNA"/>
</dbReference>
<dbReference type="Gene3D" id="3.80.10.10">
    <property type="entry name" value="Ribonuclease Inhibitor"/>
    <property type="match status" value="1"/>
</dbReference>
<feature type="compositionally biased region" description="Gly residues" evidence="1">
    <location>
        <begin position="591"/>
        <end position="602"/>
    </location>
</feature>
<protein>
    <recommendedName>
        <fullName evidence="2">F-box domain-containing protein</fullName>
    </recommendedName>
</protein>
<evidence type="ECO:0000259" key="2">
    <source>
        <dbReference type="Pfam" id="PF12937"/>
    </source>
</evidence>
<accession>A0A1Z5T658</accession>
<proteinExistence type="predicted"/>
<dbReference type="InterPro" id="IPR036047">
    <property type="entry name" value="F-box-like_dom_sf"/>
</dbReference>
<reference evidence="3 4" key="1">
    <citation type="submission" date="2017-01" db="EMBL/GenBank/DDBJ databases">
        <title>The recent genome duplication of the halophilic yeast Hortaea werneckii: insights from long-read sequencing.</title>
        <authorList>
            <person name="Sinha S."/>
            <person name="Flibotte S."/>
            <person name="Neira M."/>
            <person name="Lenassi M."/>
            <person name="Gostincar C."/>
            <person name="Stajich J.E."/>
            <person name="Nislow C.E."/>
        </authorList>
    </citation>
    <scope>NUCLEOTIDE SEQUENCE [LARGE SCALE GENOMIC DNA]</scope>
    <source>
        <strain evidence="3 4">EXF-2000</strain>
    </source>
</reference>
<feature type="region of interest" description="Disordered" evidence="1">
    <location>
        <begin position="583"/>
        <end position="663"/>
    </location>
</feature>
<evidence type="ECO:0000256" key="1">
    <source>
        <dbReference type="SAM" id="MobiDB-lite"/>
    </source>
</evidence>
<feature type="domain" description="F-box" evidence="2">
    <location>
        <begin position="40"/>
        <end position="106"/>
    </location>
</feature>
<keyword evidence="4" id="KW-1185">Reference proteome</keyword>
<comment type="caution">
    <text evidence="3">The sequence shown here is derived from an EMBL/GenBank/DDBJ whole genome shotgun (WGS) entry which is preliminary data.</text>
</comment>
<evidence type="ECO:0000313" key="4">
    <source>
        <dbReference type="Proteomes" id="UP000194280"/>
    </source>
</evidence>
<dbReference type="Gene3D" id="1.20.1280.50">
    <property type="match status" value="1"/>
</dbReference>